<gene>
    <name evidence="7" type="ORF">EB796_017754</name>
</gene>
<keyword evidence="2" id="KW-0507">mRNA processing</keyword>
<dbReference type="OrthoDB" id="1924287at2759"/>
<dbReference type="PROSITE" id="PS51366">
    <property type="entry name" value="MI"/>
    <property type="match status" value="1"/>
</dbReference>
<dbReference type="EMBL" id="VXIV02002643">
    <property type="protein sequence ID" value="KAF6023942.1"/>
    <property type="molecule type" value="Genomic_DNA"/>
</dbReference>
<dbReference type="GO" id="GO:0071013">
    <property type="term" value="C:catalytic step 2 spliceosome"/>
    <property type="evidence" value="ECO:0007669"/>
    <property type="project" value="TreeGrafter"/>
</dbReference>
<dbReference type="PANTHER" id="PTHR18034">
    <property type="entry name" value="CELL CYCLE CONTROL PROTEIN CWF22-RELATED"/>
    <property type="match status" value="1"/>
</dbReference>
<keyword evidence="5" id="KW-0472">Membrane</keyword>
<keyword evidence="4" id="KW-0539">Nucleus</keyword>
<accession>A0A7J7JCE3</accession>
<dbReference type="GO" id="GO:0003723">
    <property type="term" value="F:RNA binding"/>
    <property type="evidence" value="ECO:0007669"/>
    <property type="project" value="TreeGrafter"/>
</dbReference>
<feature type="domain" description="MI" evidence="6">
    <location>
        <begin position="58"/>
        <end position="132"/>
    </location>
</feature>
<protein>
    <submittedName>
        <fullName evidence="7">Ncm</fullName>
    </submittedName>
</protein>
<proteinExistence type="predicted"/>
<evidence type="ECO:0000313" key="7">
    <source>
        <dbReference type="EMBL" id="KAF6023942.1"/>
    </source>
</evidence>
<evidence type="ECO:0000256" key="2">
    <source>
        <dbReference type="ARBA" id="ARBA00022664"/>
    </source>
</evidence>
<reference evidence="7" key="1">
    <citation type="submission" date="2020-06" db="EMBL/GenBank/DDBJ databases">
        <title>Draft genome of Bugula neritina, a colonial animal packing powerful symbionts and potential medicines.</title>
        <authorList>
            <person name="Rayko M."/>
        </authorList>
    </citation>
    <scope>NUCLEOTIDE SEQUENCE [LARGE SCALE GENOMIC DNA]</scope>
    <source>
        <strain evidence="7">Kwan_BN1</strain>
    </source>
</reference>
<comment type="caution">
    <text evidence="7">The sequence shown here is derived from an EMBL/GenBank/DDBJ whole genome shotgun (WGS) entry which is preliminary data.</text>
</comment>
<keyword evidence="8" id="KW-1185">Reference proteome</keyword>
<dbReference type="InterPro" id="IPR050781">
    <property type="entry name" value="CWC22_splicing_factor"/>
</dbReference>
<dbReference type="GO" id="GO:0000398">
    <property type="term" value="P:mRNA splicing, via spliceosome"/>
    <property type="evidence" value="ECO:0007669"/>
    <property type="project" value="TreeGrafter"/>
</dbReference>
<dbReference type="PANTHER" id="PTHR18034:SF3">
    <property type="entry name" value="PRE-MRNA-SPLICING FACTOR CWC22 HOMOLOG"/>
    <property type="match status" value="1"/>
</dbReference>
<evidence type="ECO:0000256" key="3">
    <source>
        <dbReference type="ARBA" id="ARBA00023187"/>
    </source>
</evidence>
<organism evidence="7 8">
    <name type="scientific">Bugula neritina</name>
    <name type="common">Brown bryozoan</name>
    <name type="synonym">Sertularia neritina</name>
    <dbReference type="NCBI Taxonomy" id="10212"/>
    <lineage>
        <taxon>Eukaryota</taxon>
        <taxon>Metazoa</taxon>
        <taxon>Spiralia</taxon>
        <taxon>Lophotrochozoa</taxon>
        <taxon>Bryozoa</taxon>
        <taxon>Gymnolaemata</taxon>
        <taxon>Cheilostomatida</taxon>
        <taxon>Flustrina</taxon>
        <taxon>Buguloidea</taxon>
        <taxon>Bugulidae</taxon>
        <taxon>Bugula</taxon>
    </lineage>
</organism>
<evidence type="ECO:0000256" key="1">
    <source>
        <dbReference type="ARBA" id="ARBA00004123"/>
    </source>
</evidence>
<dbReference type="Pfam" id="PF02847">
    <property type="entry name" value="MA3"/>
    <property type="match status" value="1"/>
</dbReference>
<dbReference type="AlphaFoldDB" id="A0A7J7JCE3"/>
<dbReference type="Proteomes" id="UP000593567">
    <property type="component" value="Unassembled WGS sequence"/>
</dbReference>
<evidence type="ECO:0000256" key="4">
    <source>
        <dbReference type="ARBA" id="ARBA00023242"/>
    </source>
</evidence>
<dbReference type="InterPro" id="IPR003891">
    <property type="entry name" value="Initiation_fac_eIF4g_MI"/>
</dbReference>
<name>A0A7J7JCE3_BUGNE</name>
<evidence type="ECO:0000256" key="5">
    <source>
        <dbReference type="SAM" id="Phobius"/>
    </source>
</evidence>
<comment type="subcellular location">
    <subcellularLocation>
        <location evidence="1">Nucleus</location>
    </subcellularLocation>
</comment>
<keyword evidence="5" id="KW-0812">Transmembrane</keyword>
<sequence>MIIFSKKCVKGLTKITAAIQYNSKPLWKKLLFYKPVIEDEEEEAKQTSSKQTETNLNGLRRTIYLTLQSSLNYEEATDKLLKLDLEPGQEVELCNMILDCSAQQRTYEKFYGLVAEVCYLYIFCCWMYLLNG</sequence>
<keyword evidence="3" id="KW-0508">mRNA splicing</keyword>
<evidence type="ECO:0000259" key="6">
    <source>
        <dbReference type="PROSITE" id="PS51366"/>
    </source>
</evidence>
<evidence type="ECO:0000313" key="8">
    <source>
        <dbReference type="Proteomes" id="UP000593567"/>
    </source>
</evidence>
<feature type="transmembrane region" description="Helical" evidence="5">
    <location>
        <begin position="110"/>
        <end position="129"/>
    </location>
</feature>
<keyword evidence="5" id="KW-1133">Transmembrane helix</keyword>